<dbReference type="GO" id="GO:0000278">
    <property type="term" value="P:mitotic cell cycle"/>
    <property type="evidence" value="ECO:0007669"/>
    <property type="project" value="TreeGrafter"/>
</dbReference>
<dbReference type="InterPro" id="IPR017930">
    <property type="entry name" value="Myb_dom"/>
</dbReference>
<evidence type="ECO:0000313" key="5">
    <source>
        <dbReference type="Proteomes" id="UP001175000"/>
    </source>
</evidence>
<feature type="region of interest" description="Disordered" evidence="1">
    <location>
        <begin position="293"/>
        <end position="320"/>
    </location>
</feature>
<organism evidence="4 5">
    <name type="scientific">Immersiella caudata</name>
    <dbReference type="NCBI Taxonomy" id="314043"/>
    <lineage>
        <taxon>Eukaryota</taxon>
        <taxon>Fungi</taxon>
        <taxon>Dikarya</taxon>
        <taxon>Ascomycota</taxon>
        <taxon>Pezizomycotina</taxon>
        <taxon>Sordariomycetes</taxon>
        <taxon>Sordariomycetidae</taxon>
        <taxon>Sordariales</taxon>
        <taxon>Lasiosphaeriaceae</taxon>
        <taxon>Immersiella</taxon>
    </lineage>
</organism>
<reference evidence="4" key="1">
    <citation type="submission" date="2023-06" db="EMBL/GenBank/DDBJ databases">
        <title>Genome-scale phylogeny and comparative genomics of the fungal order Sordariales.</title>
        <authorList>
            <consortium name="Lawrence Berkeley National Laboratory"/>
            <person name="Hensen N."/>
            <person name="Bonometti L."/>
            <person name="Westerberg I."/>
            <person name="Brannstrom I.O."/>
            <person name="Guillou S."/>
            <person name="Cros-Aarteil S."/>
            <person name="Calhoun S."/>
            <person name="Haridas S."/>
            <person name="Kuo A."/>
            <person name="Mondo S."/>
            <person name="Pangilinan J."/>
            <person name="Riley R."/>
            <person name="Labutti K."/>
            <person name="Andreopoulos B."/>
            <person name="Lipzen A."/>
            <person name="Chen C."/>
            <person name="Yanf M."/>
            <person name="Daum C."/>
            <person name="Ng V."/>
            <person name="Clum A."/>
            <person name="Steindorff A."/>
            <person name="Ohm R."/>
            <person name="Martin F."/>
            <person name="Silar P."/>
            <person name="Natvig D."/>
            <person name="Lalanne C."/>
            <person name="Gautier V."/>
            <person name="Ament-Velasquez S.L."/>
            <person name="Kruys A."/>
            <person name="Hutchinson M.I."/>
            <person name="Powell A.J."/>
            <person name="Barry K."/>
            <person name="Miller A.N."/>
            <person name="Grigoriev I.V."/>
            <person name="Debuchy R."/>
            <person name="Gladieux P."/>
            <person name="Thoren M.H."/>
            <person name="Johannesson H."/>
        </authorList>
    </citation>
    <scope>NUCLEOTIDE SEQUENCE</scope>
    <source>
        <strain evidence="4">CBS 606.72</strain>
    </source>
</reference>
<feature type="compositionally biased region" description="Low complexity" evidence="1">
    <location>
        <begin position="299"/>
        <end position="315"/>
    </location>
</feature>
<protein>
    <submittedName>
        <fullName evidence="4">Uncharacterized protein</fullName>
    </submittedName>
</protein>
<dbReference type="GO" id="GO:0000978">
    <property type="term" value="F:RNA polymerase II cis-regulatory region sequence-specific DNA binding"/>
    <property type="evidence" value="ECO:0007669"/>
    <property type="project" value="TreeGrafter"/>
</dbReference>
<dbReference type="GO" id="GO:0005634">
    <property type="term" value="C:nucleus"/>
    <property type="evidence" value="ECO:0007669"/>
    <property type="project" value="TreeGrafter"/>
</dbReference>
<dbReference type="GO" id="GO:0000981">
    <property type="term" value="F:DNA-binding transcription factor activity, RNA polymerase II-specific"/>
    <property type="evidence" value="ECO:0007669"/>
    <property type="project" value="TreeGrafter"/>
</dbReference>
<dbReference type="SMART" id="SM00717">
    <property type="entry name" value="SANT"/>
    <property type="match status" value="3"/>
</dbReference>
<feature type="domain" description="HTH myb-type" evidence="3">
    <location>
        <begin position="1"/>
        <end position="60"/>
    </location>
</feature>
<feature type="domain" description="HTH myb-type" evidence="3">
    <location>
        <begin position="61"/>
        <end position="110"/>
    </location>
</feature>
<dbReference type="Gene3D" id="1.10.10.60">
    <property type="entry name" value="Homeodomain-like"/>
    <property type="match status" value="3"/>
</dbReference>
<sequence length="358" mass="40118">MSTRKTTASRRWTPEEDKMLSEQVRSYTGTINWVTVAESHEGRSNKDCRNRWMKIKCKWSRGAWTEEENTRLTLAVATHGHSWTSVSDSVGTRSPDQCAKHWTNTLDPDIIMGGWTDLDDQSLMEAVHIHGRSWKKISAHYFPNRSTLEISNRWETGDVKDRGAICQRLLTVYRCIRYNLNIRRSEQSGMSVFGNIGSDFPLSPMDAGFGTKVDDHTVALMSYPDGVATGWHDPILDYGSSFAASDEPDLLHPTPSTWVGALSSGYDETSYLSYGNFPSFSQLDRAVLDSPMTASAGVSDSPLSTSDPPTPITTTGFQRQRNEVQRTSLTMENLDPDTRNEILDILCRRKISTTIGMS</sequence>
<evidence type="ECO:0000256" key="1">
    <source>
        <dbReference type="SAM" id="MobiDB-lite"/>
    </source>
</evidence>
<dbReference type="PANTHER" id="PTHR45614:SF265">
    <property type="entry name" value="MYB-LIKE DOMAIN-CONTAINING PROTEIN-RELATED"/>
    <property type="match status" value="1"/>
</dbReference>
<keyword evidence="5" id="KW-1185">Reference proteome</keyword>
<dbReference type="GO" id="GO:0045944">
    <property type="term" value="P:positive regulation of transcription by RNA polymerase II"/>
    <property type="evidence" value="ECO:0007669"/>
    <property type="project" value="TreeGrafter"/>
</dbReference>
<gene>
    <name evidence="4" type="ORF">B0T14DRAFT_328240</name>
</gene>
<dbReference type="SUPFAM" id="SSF46689">
    <property type="entry name" value="Homeodomain-like"/>
    <property type="match status" value="2"/>
</dbReference>
<feature type="domain" description="Myb-like" evidence="2">
    <location>
        <begin position="4"/>
        <end position="56"/>
    </location>
</feature>
<name>A0AA39U5J6_9PEZI</name>
<feature type="domain" description="HTH myb-type" evidence="3">
    <location>
        <begin position="115"/>
        <end position="164"/>
    </location>
</feature>
<dbReference type="InterPro" id="IPR009057">
    <property type="entry name" value="Homeodomain-like_sf"/>
</dbReference>
<dbReference type="Pfam" id="PF00249">
    <property type="entry name" value="Myb_DNA-binding"/>
    <property type="match status" value="1"/>
</dbReference>
<dbReference type="Pfam" id="PF13921">
    <property type="entry name" value="Myb_DNA-bind_6"/>
    <property type="match status" value="1"/>
</dbReference>
<dbReference type="InterPro" id="IPR050560">
    <property type="entry name" value="MYB_TF"/>
</dbReference>
<feature type="domain" description="Myb-like" evidence="2">
    <location>
        <begin position="61"/>
        <end position="106"/>
    </location>
</feature>
<dbReference type="CDD" id="cd00167">
    <property type="entry name" value="SANT"/>
    <property type="match status" value="3"/>
</dbReference>
<dbReference type="Proteomes" id="UP001175000">
    <property type="component" value="Unassembled WGS sequence"/>
</dbReference>
<dbReference type="InterPro" id="IPR001005">
    <property type="entry name" value="SANT/Myb"/>
</dbReference>
<accession>A0AA39U5J6</accession>
<dbReference type="PANTHER" id="PTHR45614">
    <property type="entry name" value="MYB PROTEIN-RELATED"/>
    <property type="match status" value="1"/>
</dbReference>
<evidence type="ECO:0000313" key="4">
    <source>
        <dbReference type="EMBL" id="KAK0611430.1"/>
    </source>
</evidence>
<comment type="caution">
    <text evidence="4">The sequence shown here is derived from an EMBL/GenBank/DDBJ whole genome shotgun (WGS) entry which is preliminary data.</text>
</comment>
<dbReference type="EMBL" id="JAULSU010000007">
    <property type="protein sequence ID" value="KAK0611430.1"/>
    <property type="molecule type" value="Genomic_DNA"/>
</dbReference>
<proteinExistence type="predicted"/>
<feature type="domain" description="Myb-like" evidence="2">
    <location>
        <begin position="107"/>
        <end position="156"/>
    </location>
</feature>
<dbReference type="PROSITE" id="PS51294">
    <property type="entry name" value="HTH_MYB"/>
    <property type="match status" value="3"/>
</dbReference>
<dbReference type="AlphaFoldDB" id="A0AA39U5J6"/>
<evidence type="ECO:0000259" key="3">
    <source>
        <dbReference type="PROSITE" id="PS51294"/>
    </source>
</evidence>
<dbReference type="PROSITE" id="PS50090">
    <property type="entry name" value="MYB_LIKE"/>
    <property type="match status" value="3"/>
</dbReference>
<evidence type="ECO:0000259" key="2">
    <source>
        <dbReference type="PROSITE" id="PS50090"/>
    </source>
</evidence>